<dbReference type="Proteomes" id="UP000553059">
    <property type="component" value="Unassembled WGS sequence"/>
</dbReference>
<reference evidence="1 2" key="1">
    <citation type="journal article" date="2020" name="Biotechnol. Biofuels">
        <title>New insights from the biogas microbiome by comprehensive genome-resolved metagenomics of nearly 1600 species originating from multiple anaerobic digesters.</title>
        <authorList>
            <person name="Campanaro S."/>
            <person name="Treu L."/>
            <person name="Rodriguez-R L.M."/>
            <person name="Kovalovszki A."/>
            <person name="Ziels R.M."/>
            <person name="Maus I."/>
            <person name="Zhu X."/>
            <person name="Kougias P.G."/>
            <person name="Basile A."/>
            <person name="Luo G."/>
            <person name="Schluter A."/>
            <person name="Konstantinidis K.T."/>
            <person name="Angelidaki I."/>
        </authorList>
    </citation>
    <scope>NUCLEOTIDE SEQUENCE [LARGE SCALE GENOMIC DNA]</scope>
    <source>
        <strain evidence="1">AS05jafATM_4</strain>
    </source>
</reference>
<comment type="caution">
    <text evidence="1">The sequence shown here is derived from an EMBL/GenBank/DDBJ whole genome shotgun (WGS) entry which is preliminary data.</text>
</comment>
<evidence type="ECO:0000313" key="2">
    <source>
        <dbReference type="Proteomes" id="UP000553059"/>
    </source>
</evidence>
<evidence type="ECO:0000313" key="1">
    <source>
        <dbReference type="EMBL" id="HHY27009.1"/>
    </source>
</evidence>
<dbReference type="EMBL" id="DUTF01000222">
    <property type="protein sequence ID" value="HHY27009.1"/>
    <property type="molecule type" value="Genomic_DNA"/>
</dbReference>
<sequence>MDGHWNDEGSWYGYQGMYDYLKERGVVSGKLPDVSFKTAPAYRSDLKSQVLGITETEDMLLRDIVSPNAVRATSGEMWNNYD</sequence>
<gene>
    <name evidence="1" type="ORF">GX523_09760</name>
</gene>
<protein>
    <submittedName>
        <fullName evidence="1">Uncharacterized protein</fullName>
    </submittedName>
</protein>
<proteinExistence type="predicted"/>
<name>A0A7C6Z4I5_9FIRM</name>
<accession>A0A7C6Z4I5</accession>
<organism evidence="1 2">
    <name type="scientific">Desulfitobacterium dehalogenans</name>
    <dbReference type="NCBI Taxonomy" id="36854"/>
    <lineage>
        <taxon>Bacteria</taxon>
        <taxon>Bacillati</taxon>
        <taxon>Bacillota</taxon>
        <taxon>Clostridia</taxon>
        <taxon>Eubacteriales</taxon>
        <taxon>Desulfitobacteriaceae</taxon>
        <taxon>Desulfitobacterium</taxon>
    </lineage>
</organism>
<dbReference type="AlphaFoldDB" id="A0A7C6Z4I5"/>